<dbReference type="SUPFAM" id="SSF48726">
    <property type="entry name" value="Immunoglobulin"/>
    <property type="match status" value="1"/>
</dbReference>
<dbReference type="PANTHER" id="PTHR16675:SF193">
    <property type="entry name" value="LOC571647 PROTEIN-RELATED"/>
    <property type="match status" value="1"/>
</dbReference>
<feature type="signal peptide" evidence="2">
    <location>
        <begin position="1"/>
        <end position="18"/>
    </location>
</feature>
<sequence length="351" mass="40239">MDIYILDLVLVFILDVQCERDHLLYMYTALTKPDGFSGPVFSAVGVCKDRQFCRYSNEKQTWNRDGLEPNIWRNTEEPRDSRDWFLHQVNTLANCTSSTCDRLHTLQRRVSCEVDKHPNGSVMNVNAFDEYGYDGEDFIAFSYDTMQWMEKSPKAKEIKLKWDADRFRNQLLQLYLKNCIDRISRFNASISTPPALHMFTSEAPHDQSKLILTCLATGFYPKHTEMKITLNEIELQPFSSTGVRPNDDHTFQLRTSVNINRDEKQSYKCHVLYNGQTLETKWDGSLESRRHYCAAVAVGDCVIAVLVIISLTYKNRSLNGQVNCNGSARSENIPTGSTDPRTASDSHESSE</sequence>
<dbReference type="InterPro" id="IPR013783">
    <property type="entry name" value="Ig-like_fold"/>
</dbReference>
<proteinExistence type="predicted"/>
<accession>A0A8C0Y8L8</accession>
<dbReference type="SUPFAM" id="SSF54452">
    <property type="entry name" value="MHC antigen-recognition domain"/>
    <property type="match status" value="1"/>
</dbReference>
<evidence type="ECO:0000256" key="2">
    <source>
        <dbReference type="SAM" id="SignalP"/>
    </source>
</evidence>
<feature type="chain" id="PRO_5043635834" evidence="2">
    <location>
        <begin position="19"/>
        <end position="351"/>
    </location>
</feature>
<dbReference type="InterPro" id="IPR003597">
    <property type="entry name" value="Ig_C1-set"/>
</dbReference>
<dbReference type="InterPro" id="IPR036179">
    <property type="entry name" value="Ig-like_dom_sf"/>
</dbReference>
<dbReference type="GO" id="GO:0006955">
    <property type="term" value="P:immune response"/>
    <property type="evidence" value="ECO:0007669"/>
    <property type="project" value="TreeGrafter"/>
</dbReference>
<dbReference type="AlphaFoldDB" id="A0A8C1IJZ8"/>
<dbReference type="Pfam" id="PF07654">
    <property type="entry name" value="C1-set"/>
    <property type="match status" value="1"/>
</dbReference>
<evidence type="ECO:0000313" key="4">
    <source>
        <dbReference type="Proteomes" id="UP000694427"/>
    </source>
</evidence>
<dbReference type="Gene3D" id="3.30.500.10">
    <property type="entry name" value="MHC class I-like antigen recognition-like"/>
    <property type="match status" value="1"/>
</dbReference>
<reference evidence="3" key="1">
    <citation type="submission" date="2025-08" db="UniProtKB">
        <authorList>
            <consortium name="Ensembl"/>
        </authorList>
    </citation>
    <scope>IDENTIFICATION</scope>
</reference>
<dbReference type="GO" id="GO:0009897">
    <property type="term" value="C:external side of plasma membrane"/>
    <property type="evidence" value="ECO:0007669"/>
    <property type="project" value="TreeGrafter"/>
</dbReference>
<dbReference type="InterPro" id="IPR011161">
    <property type="entry name" value="MHC_I-like_Ag-recog"/>
</dbReference>
<evidence type="ECO:0000313" key="3">
    <source>
        <dbReference type="Ensembl" id="ENSCCRP00010018532.1"/>
    </source>
</evidence>
<keyword evidence="2" id="KW-0732">Signal</keyword>
<evidence type="ECO:0000256" key="1">
    <source>
        <dbReference type="SAM" id="MobiDB-lite"/>
    </source>
</evidence>
<name>A0A8C1IJZ8_CYPCA</name>
<dbReference type="GO" id="GO:0005615">
    <property type="term" value="C:extracellular space"/>
    <property type="evidence" value="ECO:0007669"/>
    <property type="project" value="TreeGrafter"/>
</dbReference>
<dbReference type="InterPro" id="IPR037055">
    <property type="entry name" value="MHC_I-like_Ag-recog_sf"/>
</dbReference>
<organism evidence="3 4">
    <name type="scientific">Cyprinus carpio</name>
    <name type="common">Common carp</name>
    <dbReference type="NCBI Taxonomy" id="7962"/>
    <lineage>
        <taxon>Eukaryota</taxon>
        <taxon>Metazoa</taxon>
        <taxon>Chordata</taxon>
        <taxon>Craniata</taxon>
        <taxon>Vertebrata</taxon>
        <taxon>Euteleostomi</taxon>
        <taxon>Actinopterygii</taxon>
        <taxon>Neopterygii</taxon>
        <taxon>Teleostei</taxon>
        <taxon>Ostariophysi</taxon>
        <taxon>Cypriniformes</taxon>
        <taxon>Cyprinidae</taxon>
        <taxon>Cyprininae</taxon>
        <taxon>Cyprinus</taxon>
    </lineage>
</organism>
<dbReference type="Proteomes" id="UP000694427">
    <property type="component" value="Unplaced"/>
</dbReference>
<dbReference type="PANTHER" id="PTHR16675">
    <property type="entry name" value="MHC CLASS I-RELATED"/>
    <property type="match status" value="1"/>
</dbReference>
<protein>
    <submittedName>
        <fullName evidence="3">Uncharacterized protein</fullName>
    </submittedName>
</protein>
<dbReference type="Gene3D" id="2.60.40.10">
    <property type="entry name" value="Immunoglobulins"/>
    <property type="match status" value="1"/>
</dbReference>
<dbReference type="InterPro" id="IPR011162">
    <property type="entry name" value="MHC_I/II-like_Ag-recog"/>
</dbReference>
<keyword evidence="4" id="KW-1185">Reference proteome</keyword>
<accession>A0A8C1IJZ8</accession>
<dbReference type="InterPro" id="IPR050208">
    <property type="entry name" value="MHC_class-I_related"/>
</dbReference>
<dbReference type="Pfam" id="PF00129">
    <property type="entry name" value="MHC_I"/>
    <property type="match status" value="1"/>
</dbReference>
<dbReference type="SMART" id="SM00407">
    <property type="entry name" value="IGc1"/>
    <property type="match status" value="1"/>
</dbReference>
<feature type="region of interest" description="Disordered" evidence="1">
    <location>
        <begin position="325"/>
        <end position="351"/>
    </location>
</feature>
<feature type="compositionally biased region" description="Basic and acidic residues" evidence="1">
    <location>
        <begin position="342"/>
        <end position="351"/>
    </location>
</feature>
<dbReference type="Ensembl" id="ENSCCRT00010020231.1">
    <property type="protein sequence ID" value="ENSCCRP00010018532.1"/>
    <property type="gene ID" value="ENSCCRG00010007926.1"/>
</dbReference>
<reference evidence="3" key="2">
    <citation type="submission" date="2025-09" db="UniProtKB">
        <authorList>
            <consortium name="Ensembl"/>
        </authorList>
    </citation>
    <scope>IDENTIFICATION</scope>
</reference>
<feature type="compositionally biased region" description="Polar residues" evidence="1">
    <location>
        <begin position="325"/>
        <end position="341"/>
    </location>
</feature>